<evidence type="ECO:0000313" key="3">
    <source>
        <dbReference type="Proteomes" id="UP000185568"/>
    </source>
</evidence>
<accession>A0A1Q8Q6G9</accession>
<feature type="transmembrane region" description="Helical" evidence="1">
    <location>
        <begin position="29"/>
        <end position="50"/>
    </location>
</feature>
<dbReference type="STRING" id="1714264.BTO30_06730"/>
<name>A0A1Q8Q6G9_9BACI</name>
<dbReference type="AlphaFoldDB" id="A0A1Q8Q6G9"/>
<protein>
    <submittedName>
        <fullName evidence="2">Uncharacterized protein</fullName>
    </submittedName>
</protein>
<organism evidence="2 3">
    <name type="scientific">Domibacillus antri</name>
    <dbReference type="NCBI Taxonomy" id="1714264"/>
    <lineage>
        <taxon>Bacteria</taxon>
        <taxon>Bacillati</taxon>
        <taxon>Bacillota</taxon>
        <taxon>Bacilli</taxon>
        <taxon>Bacillales</taxon>
        <taxon>Bacillaceae</taxon>
        <taxon>Domibacillus</taxon>
    </lineage>
</organism>
<proteinExistence type="predicted"/>
<keyword evidence="1" id="KW-0472">Membrane</keyword>
<evidence type="ECO:0000256" key="1">
    <source>
        <dbReference type="SAM" id="Phobius"/>
    </source>
</evidence>
<keyword evidence="1" id="KW-0812">Transmembrane</keyword>
<keyword evidence="3" id="KW-1185">Reference proteome</keyword>
<reference evidence="2 3" key="1">
    <citation type="submission" date="2016-12" db="EMBL/GenBank/DDBJ databases">
        <title>Domibacillus antri genome sequencing.</title>
        <authorList>
            <person name="Verma A."/>
            <person name="Krishnamurthi S."/>
        </authorList>
    </citation>
    <scope>NUCLEOTIDE SEQUENCE [LARGE SCALE GENOMIC DNA]</scope>
    <source>
        <strain evidence="2 3">XD80</strain>
    </source>
</reference>
<evidence type="ECO:0000313" key="2">
    <source>
        <dbReference type="EMBL" id="OLN22946.1"/>
    </source>
</evidence>
<dbReference type="EMBL" id="MSDU01000011">
    <property type="protein sequence ID" value="OLN22946.1"/>
    <property type="molecule type" value="Genomic_DNA"/>
</dbReference>
<sequence length="96" mass="10967">MIFISFFAALICIIGSVIGLTSNPTENEQIILIIWFLFGVMLFVYTIYWYNKRRKQGKEDNCTDCLYVDCPTPAINRKTFDCDRDGDCNCGPDCSS</sequence>
<gene>
    <name evidence="2" type="ORF">BTO30_06730</name>
</gene>
<dbReference type="OrthoDB" id="2970591at2"/>
<comment type="caution">
    <text evidence="2">The sequence shown here is derived from an EMBL/GenBank/DDBJ whole genome shotgun (WGS) entry which is preliminary data.</text>
</comment>
<keyword evidence="1" id="KW-1133">Transmembrane helix</keyword>
<dbReference type="Proteomes" id="UP000185568">
    <property type="component" value="Unassembled WGS sequence"/>
</dbReference>